<sequence>MARPALISPTIEITSDAQRKKSWGLVVLLLIFFTMNFADKAAIGLASEQIRESMNLSAAQYGLLSSAFFWLFAVGAVGLSAVFKKISYNWAAGILMFTWILSMLPVTVPTTFSVLLVSRMLLGFFESPAHALVQSILHERFPPDKRALAGAIVNSGSSLGPLLAAPALTWVILTWDWHASFIVLCAVSVLWLIVWFAYADKLPFKKPTLDAHAKQDAFDTNADINVPFRYLLMSRSFWGLAMLSFSGYLISSLKVTWLPAFLSEGLGYSMETVGLLVPIPYTIAIVVLLVAGLISGRMLRKGYTSRAARSFLTAGFLIFSGVCMMAFSQLPAGPLQLFAVVAAFSINSVAFTVAFAGASDFLPSRQRTAFFGCIIAVYSVAGMIAPLGLGIIVELAPTPVDGYANGFLLVGILICLFAVAGGLMLNPERERLRLLGLTAHFEKANAAK</sequence>
<dbReference type="PANTHER" id="PTHR11662:SF450">
    <property type="entry name" value="BLR1003 PROTEIN"/>
    <property type="match status" value="1"/>
</dbReference>
<feature type="transmembrane region" description="Helical" evidence="5">
    <location>
        <begin position="179"/>
        <end position="198"/>
    </location>
</feature>
<dbReference type="Proteomes" id="UP000252167">
    <property type="component" value="Unassembled WGS sequence"/>
</dbReference>
<feature type="transmembrane region" description="Helical" evidence="5">
    <location>
        <begin position="90"/>
        <end position="108"/>
    </location>
</feature>
<keyword evidence="2 5" id="KW-0812">Transmembrane</keyword>
<dbReference type="SUPFAM" id="SSF103473">
    <property type="entry name" value="MFS general substrate transporter"/>
    <property type="match status" value="1"/>
</dbReference>
<feature type="transmembrane region" description="Helical" evidence="5">
    <location>
        <begin position="58"/>
        <end position="83"/>
    </location>
</feature>
<feature type="transmembrane region" description="Helical" evidence="5">
    <location>
        <begin position="336"/>
        <end position="357"/>
    </location>
</feature>
<evidence type="ECO:0000256" key="5">
    <source>
        <dbReference type="SAM" id="Phobius"/>
    </source>
</evidence>
<dbReference type="GO" id="GO:0022857">
    <property type="term" value="F:transmembrane transporter activity"/>
    <property type="evidence" value="ECO:0007669"/>
    <property type="project" value="InterPro"/>
</dbReference>
<dbReference type="InterPro" id="IPR036259">
    <property type="entry name" value="MFS_trans_sf"/>
</dbReference>
<feature type="transmembrane region" description="Helical" evidence="5">
    <location>
        <begin position="21"/>
        <end position="38"/>
    </location>
</feature>
<dbReference type="Pfam" id="PF07690">
    <property type="entry name" value="MFS_1"/>
    <property type="match status" value="1"/>
</dbReference>
<keyword evidence="8" id="KW-1185">Reference proteome</keyword>
<evidence type="ECO:0000256" key="2">
    <source>
        <dbReference type="ARBA" id="ARBA00022692"/>
    </source>
</evidence>
<evidence type="ECO:0000313" key="7">
    <source>
        <dbReference type="EMBL" id="RBM01926.1"/>
    </source>
</evidence>
<dbReference type="InterPro" id="IPR050382">
    <property type="entry name" value="MFS_Na/Anion_cotransporter"/>
</dbReference>
<evidence type="ECO:0000313" key="8">
    <source>
        <dbReference type="Proteomes" id="UP000252167"/>
    </source>
</evidence>
<proteinExistence type="predicted"/>
<feature type="transmembrane region" description="Helical" evidence="5">
    <location>
        <begin position="237"/>
        <end position="259"/>
    </location>
</feature>
<feature type="transmembrane region" description="Helical" evidence="5">
    <location>
        <begin position="404"/>
        <end position="425"/>
    </location>
</feature>
<evidence type="ECO:0000256" key="1">
    <source>
        <dbReference type="ARBA" id="ARBA00004651"/>
    </source>
</evidence>
<dbReference type="PROSITE" id="PS50850">
    <property type="entry name" value="MFS"/>
    <property type="match status" value="1"/>
</dbReference>
<comment type="subcellular location">
    <subcellularLocation>
        <location evidence="1">Cell membrane</location>
        <topology evidence="1">Multi-pass membrane protein</topology>
    </subcellularLocation>
</comment>
<evidence type="ECO:0000259" key="6">
    <source>
        <dbReference type="PROSITE" id="PS50850"/>
    </source>
</evidence>
<dbReference type="GO" id="GO:0005886">
    <property type="term" value="C:plasma membrane"/>
    <property type="evidence" value="ECO:0007669"/>
    <property type="project" value="UniProtKB-SubCell"/>
</dbReference>
<feature type="domain" description="Major facilitator superfamily (MFS) profile" evidence="6">
    <location>
        <begin position="25"/>
        <end position="430"/>
    </location>
</feature>
<protein>
    <submittedName>
        <fullName evidence="7">MFS transporter</fullName>
    </submittedName>
</protein>
<feature type="transmembrane region" description="Helical" evidence="5">
    <location>
        <begin position="311"/>
        <end position="330"/>
    </location>
</feature>
<dbReference type="AlphaFoldDB" id="A0A365YGU2"/>
<dbReference type="PANTHER" id="PTHR11662">
    <property type="entry name" value="SOLUTE CARRIER FAMILY 17"/>
    <property type="match status" value="1"/>
</dbReference>
<reference evidence="7 8" key="1">
    <citation type="submission" date="2018-01" db="EMBL/GenBank/DDBJ databases">
        <title>Glutamicibacter soli strain NHPC-3 Whole genome sequence and assembly.</title>
        <authorList>
            <person name="Choudhury P."/>
            <person name="Gupta D."/>
            <person name="Sengupta K."/>
            <person name="Jawed A."/>
            <person name="Sultana N."/>
            <person name="Saha P."/>
        </authorList>
    </citation>
    <scope>NUCLEOTIDE SEQUENCE [LARGE SCALE GENOMIC DNA]</scope>
    <source>
        <strain evidence="7 8">NHPC-3</strain>
    </source>
</reference>
<keyword evidence="4 5" id="KW-0472">Membrane</keyword>
<dbReference type="EMBL" id="POAF01000003">
    <property type="protein sequence ID" value="RBM01926.1"/>
    <property type="molecule type" value="Genomic_DNA"/>
</dbReference>
<name>A0A365YGU2_9MICC</name>
<feature type="transmembrane region" description="Helical" evidence="5">
    <location>
        <begin position="369"/>
        <end position="392"/>
    </location>
</feature>
<dbReference type="RefSeq" id="WP_113607171.1">
    <property type="nucleotide sequence ID" value="NZ_POAF01000003.1"/>
</dbReference>
<comment type="caution">
    <text evidence="7">The sequence shown here is derived from an EMBL/GenBank/DDBJ whole genome shotgun (WGS) entry which is preliminary data.</text>
</comment>
<accession>A0A365YGU2</accession>
<feature type="transmembrane region" description="Helical" evidence="5">
    <location>
        <begin position="279"/>
        <end position="299"/>
    </location>
</feature>
<organism evidence="7 8">
    <name type="scientific">Glutamicibacter soli</name>
    <dbReference type="NCBI Taxonomy" id="453836"/>
    <lineage>
        <taxon>Bacteria</taxon>
        <taxon>Bacillati</taxon>
        <taxon>Actinomycetota</taxon>
        <taxon>Actinomycetes</taxon>
        <taxon>Micrococcales</taxon>
        <taxon>Micrococcaceae</taxon>
        <taxon>Glutamicibacter</taxon>
    </lineage>
</organism>
<dbReference type="Gene3D" id="1.20.1250.20">
    <property type="entry name" value="MFS general substrate transporter like domains"/>
    <property type="match status" value="2"/>
</dbReference>
<dbReference type="InterPro" id="IPR011701">
    <property type="entry name" value="MFS"/>
</dbReference>
<evidence type="ECO:0000256" key="3">
    <source>
        <dbReference type="ARBA" id="ARBA00022989"/>
    </source>
</evidence>
<evidence type="ECO:0000256" key="4">
    <source>
        <dbReference type="ARBA" id="ARBA00023136"/>
    </source>
</evidence>
<gene>
    <name evidence="7" type="ORF">C1H84_08835</name>
</gene>
<keyword evidence="3 5" id="KW-1133">Transmembrane helix</keyword>
<dbReference type="InterPro" id="IPR020846">
    <property type="entry name" value="MFS_dom"/>
</dbReference>